<evidence type="ECO:0000256" key="2">
    <source>
        <dbReference type="ARBA" id="ARBA00022475"/>
    </source>
</evidence>
<evidence type="ECO:0000256" key="3">
    <source>
        <dbReference type="ARBA" id="ARBA00022692"/>
    </source>
</evidence>
<sequence length="424" mass="48138">MARNQSYRLVHQHIGKEYLLSFVVAFFFFFFIFFINQILLVAQKILLKNVDLPSVLKLILLSIPQFLLYTFPFSALTASSMVIGDLSGSNEILAIRSSGISIRHVWLPIVAIAIFFSLLTLFTADVALPWSMRQYKTLYSKLMQELPTIELESNASNTIGKKVLVNGAVDGSQVYDLILFDTSGTENTQVLSSPQATISLVDLQNFIYRLDLQSPVILDTKAQDAHSWSLSKAASALFYLDFSGQIAALATASPSQLSLSELQTNIEKYRDNYRLEYVRYEDSLKDLKMEMAGYSLGLDKGELPVNAISVINETRKNIEKETSDIPINFYYQYYRAELNKKYALSAACWMLVFLTFSLSFFKVKHGRLIGFGLSMLIAVLYWYLLFFAQLKVFSFSINPAFLIWAPNFFFLIIGVFLLGKARRT</sequence>
<protein>
    <submittedName>
        <fullName evidence="7">Putative permease</fullName>
    </submittedName>
</protein>
<dbReference type="AlphaFoldDB" id="G8QW31"/>
<feature type="transmembrane region" description="Helical" evidence="6">
    <location>
        <begin position="368"/>
        <end position="388"/>
    </location>
</feature>
<dbReference type="PANTHER" id="PTHR33529:SF6">
    <property type="entry name" value="YJGP_YJGQ FAMILY PERMEASE"/>
    <property type="match status" value="1"/>
</dbReference>
<accession>G8QW31</accession>
<evidence type="ECO:0000256" key="6">
    <source>
        <dbReference type="SAM" id="Phobius"/>
    </source>
</evidence>
<evidence type="ECO:0000313" key="7">
    <source>
        <dbReference type="EMBL" id="AEV28274.1"/>
    </source>
</evidence>
<dbReference type="PANTHER" id="PTHR33529">
    <property type="entry name" value="SLR0882 PROTEIN-RELATED"/>
    <property type="match status" value="1"/>
</dbReference>
<dbReference type="RefSeq" id="WP_014269123.1">
    <property type="nucleotide sequence ID" value="NC_016633.1"/>
</dbReference>
<reference evidence="7 8" key="1">
    <citation type="submission" date="2011-11" db="EMBL/GenBank/DDBJ databases">
        <title>Complete sequence of Spirochaeta sp. grapes.</title>
        <authorList>
            <consortium name="US DOE Joint Genome Institute"/>
            <person name="Lucas S."/>
            <person name="Han J."/>
            <person name="Lapidus A."/>
            <person name="Cheng J.-F."/>
            <person name="Goodwin L."/>
            <person name="Pitluck S."/>
            <person name="Peters L."/>
            <person name="Ovchinnikova G."/>
            <person name="Munk A.C."/>
            <person name="Detter J.C."/>
            <person name="Han C."/>
            <person name="Tapia R."/>
            <person name="Land M."/>
            <person name="Hauser L."/>
            <person name="Kyrpides N."/>
            <person name="Ivanova N."/>
            <person name="Pagani I."/>
            <person name="Ritalahtilisa K."/>
            <person name="Loeffler F."/>
            <person name="Woyke T."/>
        </authorList>
    </citation>
    <scope>NUCLEOTIDE SEQUENCE [LARGE SCALE GENOMIC DNA]</scope>
    <source>
        <strain evidence="8">ATCC BAA-1885 / DSM 22778 / Grapes</strain>
    </source>
</reference>
<dbReference type="Proteomes" id="UP000005632">
    <property type="component" value="Chromosome"/>
</dbReference>
<keyword evidence="3 6" id="KW-0812">Transmembrane</keyword>
<keyword evidence="2" id="KW-1003">Cell membrane</keyword>
<keyword evidence="5 6" id="KW-0472">Membrane</keyword>
<name>G8QW31_SPHPG</name>
<dbReference type="Pfam" id="PF03739">
    <property type="entry name" value="LptF_LptG"/>
    <property type="match status" value="1"/>
</dbReference>
<proteinExistence type="predicted"/>
<dbReference type="eggNOG" id="COG0795">
    <property type="taxonomic scope" value="Bacteria"/>
</dbReference>
<dbReference type="GO" id="GO:0043190">
    <property type="term" value="C:ATP-binding cassette (ABC) transporter complex"/>
    <property type="evidence" value="ECO:0007669"/>
    <property type="project" value="TreeGrafter"/>
</dbReference>
<dbReference type="HOGENOM" id="CLU_028799_3_0_12"/>
<feature type="transmembrane region" description="Helical" evidence="6">
    <location>
        <begin position="20"/>
        <end position="46"/>
    </location>
</feature>
<feature type="transmembrane region" description="Helical" evidence="6">
    <location>
        <begin position="105"/>
        <end position="130"/>
    </location>
</feature>
<evidence type="ECO:0000256" key="5">
    <source>
        <dbReference type="ARBA" id="ARBA00023136"/>
    </source>
</evidence>
<organism evidence="7 8">
    <name type="scientific">Sphaerochaeta pleomorpha (strain ATCC BAA-1885 / DSM 22778 / Grapes)</name>
    <dbReference type="NCBI Taxonomy" id="158190"/>
    <lineage>
        <taxon>Bacteria</taxon>
        <taxon>Pseudomonadati</taxon>
        <taxon>Spirochaetota</taxon>
        <taxon>Spirochaetia</taxon>
        <taxon>Spirochaetales</taxon>
        <taxon>Sphaerochaetaceae</taxon>
        <taxon>Sphaerochaeta</taxon>
    </lineage>
</organism>
<dbReference type="InterPro" id="IPR005495">
    <property type="entry name" value="LptG/LptF_permease"/>
</dbReference>
<dbReference type="KEGG" id="sgp:SpiGrapes_0416"/>
<dbReference type="EMBL" id="CP003155">
    <property type="protein sequence ID" value="AEV28274.1"/>
    <property type="molecule type" value="Genomic_DNA"/>
</dbReference>
<comment type="subcellular location">
    <subcellularLocation>
        <location evidence="1">Cell membrane</location>
        <topology evidence="1">Multi-pass membrane protein</topology>
    </subcellularLocation>
</comment>
<feature type="transmembrane region" description="Helical" evidence="6">
    <location>
        <begin position="400"/>
        <end position="419"/>
    </location>
</feature>
<gene>
    <name evidence="7" type="ordered locus">SpiGrapes_0416</name>
</gene>
<feature type="transmembrane region" description="Helical" evidence="6">
    <location>
        <begin position="342"/>
        <end position="361"/>
    </location>
</feature>
<evidence type="ECO:0000256" key="4">
    <source>
        <dbReference type="ARBA" id="ARBA00022989"/>
    </source>
</evidence>
<keyword evidence="4 6" id="KW-1133">Transmembrane helix</keyword>
<feature type="transmembrane region" description="Helical" evidence="6">
    <location>
        <begin position="66"/>
        <end position="84"/>
    </location>
</feature>
<evidence type="ECO:0000256" key="1">
    <source>
        <dbReference type="ARBA" id="ARBA00004651"/>
    </source>
</evidence>
<dbReference type="GO" id="GO:0015920">
    <property type="term" value="P:lipopolysaccharide transport"/>
    <property type="evidence" value="ECO:0007669"/>
    <property type="project" value="TreeGrafter"/>
</dbReference>
<dbReference type="OrthoDB" id="356563at2"/>
<keyword evidence="8" id="KW-1185">Reference proteome</keyword>
<evidence type="ECO:0000313" key="8">
    <source>
        <dbReference type="Proteomes" id="UP000005632"/>
    </source>
</evidence>
<dbReference type="STRING" id="158190.SpiGrapes_0416"/>